<dbReference type="EMBL" id="ONZQ02000017">
    <property type="protein sequence ID" value="SPO06894.1"/>
    <property type="molecule type" value="Genomic_DNA"/>
</dbReference>
<dbReference type="CDD" id="cd06530">
    <property type="entry name" value="S26_SPase_I"/>
    <property type="match status" value="1"/>
</dbReference>
<evidence type="ECO:0000256" key="5">
    <source>
        <dbReference type="ARBA" id="ARBA00023136"/>
    </source>
</evidence>
<dbReference type="InterPro" id="IPR019533">
    <property type="entry name" value="Peptidase_S26"/>
</dbReference>
<gene>
    <name evidence="9" type="ORF">DNG_09588</name>
</gene>
<keyword evidence="4" id="KW-0496">Mitochondrion</keyword>
<feature type="domain" description="Peptidase S26" evidence="8">
    <location>
        <begin position="109"/>
        <end position="147"/>
    </location>
</feature>
<comment type="similarity">
    <text evidence="6">Belongs to the peptidase S26 family. IMP1 subfamily.</text>
</comment>
<dbReference type="PANTHER" id="PTHR12383:SF16">
    <property type="entry name" value="MITOCHONDRIAL INNER MEMBRANE PROTEASE SUBUNIT 1"/>
    <property type="match status" value="1"/>
</dbReference>
<dbReference type="SUPFAM" id="SSF51306">
    <property type="entry name" value="LexA/Signal peptidase"/>
    <property type="match status" value="1"/>
</dbReference>
<dbReference type="Proteomes" id="UP001187682">
    <property type="component" value="Unassembled WGS sequence"/>
</dbReference>
<evidence type="ECO:0000256" key="6">
    <source>
        <dbReference type="ARBA" id="ARBA00038445"/>
    </source>
</evidence>
<sequence>MPRLDPRPGLRLALGIFKAGALTHVIIQYGYSVTPISGPSMLPTLDIMGQWVLTSSLHRHGRGVGVGDLVTYDIPISADCGLKRVVGMPGDYVVAHLPGTVPEDRDELLQVPQGHCWLVGDNLAVSRDSRQYGPIPLALVRGKVLATLFPFKWMENPLKKVDPNNDPPSSPSFSD</sequence>
<feature type="active site" evidence="7">
    <location>
        <position position="40"/>
    </location>
</feature>
<evidence type="ECO:0000256" key="4">
    <source>
        <dbReference type="ARBA" id="ARBA00023128"/>
    </source>
</evidence>
<evidence type="ECO:0000259" key="8">
    <source>
        <dbReference type="Pfam" id="PF10502"/>
    </source>
</evidence>
<dbReference type="GO" id="GO:0006465">
    <property type="term" value="P:signal peptide processing"/>
    <property type="evidence" value="ECO:0007669"/>
    <property type="project" value="InterPro"/>
</dbReference>
<dbReference type="InterPro" id="IPR000223">
    <property type="entry name" value="Pept_S26A_signal_pept_1"/>
</dbReference>
<keyword evidence="3" id="KW-0378">Hydrolase</keyword>
<feature type="domain" description="Peptidase S26" evidence="8">
    <location>
        <begin position="14"/>
        <end position="94"/>
    </location>
</feature>
<keyword evidence="10" id="KW-1185">Reference proteome</keyword>
<comment type="subcellular location">
    <subcellularLocation>
        <location evidence="1">Mitochondrion inner membrane</location>
    </subcellularLocation>
</comment>
<dbReference type="Gene3D" id="2.10.109.10">
    <property type="entry name" value="Umud Fragment, subunit A"/>
    <property type="match status" value="1"/>
</dbReference>
<dbReference type="GO" id="GO:0042720">
    <property type="term" value="C:mitochondrial inner membrane peptidase complex"/>
    <property type="evidence" value="ECO:0007669"/>
    <property type="project" value="TreeGrafter"/>
</dbReference>
<evidence type="ECO:0000256" key="1">
    <source>
        <dbReference type="ARBA" id="ARBA00004273"/>
    </source>
</evidence>
<dbReference type="PANTHER" id="PTHR12383">
    <property type="entry name" value="PROTEASE FAMILY S26 MITOCHONDRIAL INNER MEMBRANE PROTEASE-RELATED"/>
    <property type="match status" value="1"/>
</dbReference>
<name>A0AAE8N752_9PEZI</name>
<feature type="active site" evidence="7">
    <location>
        <position position="83"/>
    </location>
</feature>
<comment type="caution">
    <text evidence="9">The sequence shown here is derived from an EMBL/GenBank/DDBJ whole genome shotgun (WGS) entry which is preliminary data.</text>
</comment>
<dbReference type="InterPro" id="IPR052064">
    <property type="entry name" value="Mito_IMP1_subunit"/>
</dbReference>
<evidence type="ECO:0000256" key="2">
    <source>
        <dbReference type="ARBA" id="ARBA00022792"/>
    </source>
</evidence>
<keyword evidence="2" id="KW-0999">Mitochondrion inner membrane</keyword>
<keyword evidence="9" id="KW-0645">Protease</keyword>
<reference evidence="9" key="1">
    <citation type="submission" date="2018-03" db="EMBL/GenBank/DDBJ databases">
        <authorList>
            <person name="Guldener U."/>
        </authorList>
    </citation>
    <scope>NUCLEOTIDE SEQUENCE</scope>
</reference>
<dbReference type="InterPro" id="IPR036286">
    <property type="entry name" value="LexA/Signal_pep-like_sf"/>
</dbReference>
<protein>
    <submittedName>
        <fullName evidence="9">Related to IMP1 Protease, mitochondrial</fullName>
    </submittedName>
</protein>
<keyword evidence="5" id="KW-0472">Membrane</keyword>
<proteinExistence type="inferred from homology"/>
<dbReference type="GO" id="GO:0004252">
    <property type="term" value="F:serine-type endopeptidase activity"/>
    <property type="evidence" value="ECO:0007669"/>
    <property type="project" value="InterPro"/>
</dbReference>
<dbReference type="Pfam" id="PF10502">
    <property type="entry name" value="Peptidase_S26"/>
    <property type="match status" value="2"/>
</dbReference>
<dbReference type="AlphaFoldDB" id="A0AAE8N752"/>
<accession>A0AAE8N752</accession>
<evidence type="ECO:0000313" key="10">
    <source>
        <dbReference type="Proteomes" id="UP001187682"/>
    </source>
</evidence>
<evidence type="ECO:0000313" key="9">
    <source>
        <dbReference type="EMBL" id="SPO06894.1"/>
    </source>
</evidence>
<evidence type="ECO:0000256" key="3">
    <source>
        <dbReference type="ARBA" id="ARBA00022801"/>
    </source>
</evidence>
<dbReference type="GO" id="GO:0006627">
    <property type="term" value="P:protein processing involved in protein targeting to mitochondrion"/>
    <property type="evidence" value="ECO:0007669"/>
    <property type="project" value="TreeGrafter"/>
</dbReference>
<evidence type="ECO:0000256" key="7">
    <source>
        <dbReference type="PIRSR" id="PIRSR600223-1"/>
    </source>
</evidence>
<organism evidence="9 10">
    <name type="scientific">Cephalotrichum gorgonifer</name>
    <dbReference type="NCBI Taxonomy" id="2041049"/>
    <lineage>
        <taxon>Eukaryota</taxon>
        <taxon>Fungi</taxon>
        <taxon>Dikarya</taxon>
        <taxon>Ascomycota</taxon>
        <taxon>Pezizomycotina</taxon>
        <taxon>Sordariomycetes</taxon>
        <taxon>Hypocreomycetidae</taxon>
        <taxon>Microascales</taxon>
        <taxon>Microascaceae</taxon>
        <taxon>Cephalotrichum</taxon>
    </lineage>
</organism>
<dbReference type="PRINTS" id="PR00727">
    <property type="entry name" value="LEADERPTASE"/>
</dbReference>